<keyword evidence="1" id="KW-1133">Transmembrane helix</keyword>
<proteinExistence type="predicted"/>
<organism evidence="2 3">
    <name type="scientific">Alteromonas salexigens</name>
    <dbReference type="NCBI Taxonomy" id="2982530"/>
    <lineage>
        <taxon>Bacteria</taxon>
        <taxon>Pseudomonadati</taxon>
        <taxon>Pseudomonadota</taxon>
        <taxon>Gammaproteobacteria</taxon>
        <taxon>Alteromonadales</taxon>
        <taxon>Alteromonadaceae</taxon>
        <taxon>Alteromonas/Salinimonas group</taxon>
        <taxon>Alteromonas</taxon>
    </lineage>
</organism>
<keyword evidence="1" id="KW-0472">Membrane</keyword>
<sequence>MEEVASEVGKGLFRIIVFVLLDILFWAVCYWVGYPICKLLTLGQYPQRTTSFAADHHAKTDFWCAAVGLLTLLLVSLSLMGAFA</sequence>
<keyword evidence="3" id="KW-1185">Reference proteome</keyword>
<reference evidence="3" key="1">
    <citation type="submission" date="2023-07" db="EMBL/GenBank/DDBJ databases">
        <title>Study on multiphase classification of strain Alteromonas salexigens isolated from the Yellow Sea.</title>
        <authorList>
            <person name="Sun L."/>
        </authorList>
    </citation>
    <scope>NUCLEOTIDE SEQUENCE [LARGE SCALE GENOMIC DNA]</scope>
    <source>
        <strain evidence="3">ASW11-19</strain>
    </source>
</reference>
<dbReference type="RefSeq" id="WP_262992479.1">
    <property type="nucleotide sequence ID" value="NZ_JAOTJC010000006.1"/>
</dbReference>
<evidence type="ECO:0000256" key="1">
    <source>
        <dbReference type="SAM" id="Phobius"/>
    </source>
</evidence>
<feature type="transmembrane region" description="Helical" evidence="1">
    <location>
        <begin position="12"/>
        <end position="33"/>
    </location>
</feature>
<name>A0ABT2VKL5_9ALTE</name>
<accession>A0ABT2VKL5</accession>
<dbReference type="Proteomes" id="UP001209257">
    <property type="component" value="Unassembled WGS sequence"/>
</dbReference>
<feature type="transmembrane region" description="Helical" evidence="1">
    <location>
        <begin position="62"/>
        <end position="83"/>
    </location>
</feature>
<comment type="caution">
    <text evidence="2">The sequence shown here is derived from an EMBL/GenBank/DDBJ whole genome shotgun (WGS) entry which is preliminary data.</text>
</comment>
<dbReference type="EMBL" id="JAOTJC010000006">
    <property type="protein sequence ID" value="MCU7553774.1"/>
    <property type="molecule type" value="Genomic_DNA"/>
</dbReference>
<gene>
    <name evidence="2" type="ORF">OCL06_04070</name>
</gene>
<keyword evidence="1" id="KW-0812">Transmembrane</keyword>
<evidence type="ECO:0000313" key="3">
    <source>
        <dbReference type="Proteomes" id="UP001209257"/>
    </source>
</evidence>
<protein>
    <submittedName>
        <fullName evidence="2">Uncharacterized protein</fullName>
    </submittedName>
</protein>
<evidence type="ECO:0000313" key="2">
    <source>
        <dbReference type="EMBL" id="MCU7553774.1"/>
    </source>
</evidence>